<sequence length="79" mass="8541">MGFGGCACCASMWDYQPKIYAKNATIPPKNASQAMIPIIPNAPVLSDARAMIAETIQITEGRDRLIHASGMVEDCQMII</sequence>
<accession>A0A830F3U5</accession>
<proteinExistence type="predicted"/>
<dbReference type="EMBL" id="BMPD01000010">
    <property type="protein sequence ID" value="GGK83158.1"/>
    <property type="molecule type" value="Genomic_DNA"/>
</dbReference>
<comment type="caution">
    <text evidence="1">The sequence shown here is derived from an EMBL/GenBank/DDBJ whole genome shotgun (WGS) entry which is preliminary data.</text>
</comment>
<reference evidence="1" key="2">
    <citation type="submission" date="2020-09" db="EMBL/GenBank/DDBJ databases">
        <authorList>
            <person name="Sun Q."/>
            <person name="Ohkuma M."/>
        </authorList>
    </citation>
    <scope>NUCLEOTIDE SEQUENCE</scope>
    <source>
        <strain evidence="1">JCM 19018</strain>
    </source>
</reference>
<protein>
    <submittedName>
        <fullName evidence="1">Uncharacterized protein</fullName>
    </submittedName>
</protein>
<evidence type="ECO:0000313" key="2">
    <source>
        <dbReference type="Proteomes" id="UP000614221"/>
    </source>
</evidence>
<evidence type="ECO:0000313" key="1">
    <source>
        <dbReference type="EMBL" id="GGK83158.1"/>
    </source>
</evidence>
<dbReference type="AlphaFoldDB" id="A0A830F3U5"/>
<name>A0A830F3U5_9EURY</name>
<gene>
    <name evidence="1" type="ORF">GCM10009067_39190</name>
</gene>
<organism evidence="1 2">
    <name type="scientific">Haloarcula sebkhae</name>
    <dbReference type="NCBI Taxonomy" id="932660"/>
    <lineage>
        <taxon>Archaea</taxon>
        <taxon>Methanobacteriati</taxon>
        <taxon>Methanobacteriota</taxon>
        <taxon>Stenosarchaea group</taxon>
        <taxon>Halobacteria</taxon>
        <taxon>Halobacteriales</taxon>
        <taxon>Haloarculaceae</taxon>
        <taxon>Haloarcula</taxon>
    </lineage>
</organism>
<dbReference type="Proteomes" id="UP000614221">
    <property type="component" value="Unassembled WGS sequence"/>
</dbReference>
<reference evidence="1" key="1">
    <citation type="journal article" date="2014" name="Int. J. Syst. Evol. Microbiol.">
        <title>Complete genome sequence of Corynebacterium casei LMG S-19264T (=DSM 44701T), isolated from a smear-ripened cheese.</title>
        <authorList>
            <consortium name="US DOE Joint Genome Institute (JGI-PGF)"/>
            <person name="Walter F."/>
            <person name="Albersmeier A."/>
            <person name="Kalinowski J."/>
            <person name="Ruckert C."/>
        </authorList>
    </citation>
    <scope>NUCLEOTIDE SEQUENCE</scope>
    <source>
        <strain evidence="1">JCM 19018</strain>
    </source>
</reference>